<gene>
    <name evidence="2" type="ORF">ASPCADRAFT_205207</name>
</gene>
<protein>
    <submittedName>
        <fullName evidence="2">Uncharacterized protein</fullName>
    </submittedName>
</protein>
<dbReference type="OMA" id="KGHTPAM"/>
<proteinExistence type="predicted"/>
<sequence>MYSYHRLLQVFGRSIHDNTLECNLDVHPWEIKINGKNWSGKVRLIGFVDVFFIISYSGNARFEDGIIVYKDKLLLQELDSKVRGGETSPKEPANLPAENDDEGNESADEESSDAGGKSGGGDGQAKPLSRAEAEAEFTHRRTYRIKSRGHHIGLSTKYLKSSVEHYTVEIIKPRDWTLRRQVKRGIRPHDMAQLLVDVVRYGVISQGQLMGHVGGLLFNGGILDETAHKFLQGVMANTQAGQQALSNEAY</sequence>
<dbReference type="OrthoDB" id="5227693at2759"/>
<name>A0A1R3RTZ3_ASPC5</name>
<dbReference type="Proteomes" id="UP000188318">
    <property type="component" value="Unassembled WGS sequence"/>
</dbReference>
<accession>A0A1R3RTZ3</accession>
<feature type="compositionally biased region" description="Basic and acidic residues" evidence="1">
    <location>
        <begin position="129"/>
        <end position="139"/>
    </location>
</feature>
<dbReference type="AlphaFoldDB" id="A0A1R3RTZ3"/>
<evidence type="ECO:0000256" key="1">
    <source>
        <dbReference type="SAM" id="MobiDB-lite"/>
    </source>
</evidence>
<dbReference type="VEuPathDB" id="FungiDB:ASPCADRAFT_205207"/>
<feature type="region of interest" description="Disordered" evidence="1">
    <location>
        <begin position="83"/>
        <end position="140"/>
    </location>
</feature>
<organism evidence="2 3">
    <name type="scientific">Aspergillus carbonarius (strain ITEM 5010)</name>
    <dbReference type="NCBI Taxonomy" id="602072"/>
    <lineage>
        <taxon>Eukaryota</taxon>
        <taxon>Fungi</taxon>
        <taxon>Dikarya</taxon>
        <taxon>Ascomycota</taxon>
        <taxon>Pezizomycotina</taxon>
        <taxon>Eurotiomycetes</taxon>
        <taxon>Eurotiomycetidae</taxon>
        <taxon>Eurotiales</taxon>
        <taxon>Aspergillaceae</taxon>
        <taxon>Aspergillus</taxon>
        <taxon>Aspergillus subgen. Circumdati</taxon>
    </lineage>
</organism>
<feature type="compositionally biased region" description="Acidic residues" evidence="1">
    <location>
        <begin position="98"/>
        <end position="112"/>
    </location>
</feature>
<evidence type="ECO:0000313" key="3">
    <source>
        <dbReference type="Proteomes" id="UP000188318"/>
    </source>
</evidence>
<dbReference type="EMBL" id="KV907496">
    <property type="protein sequence ID" value="OOF97932.1"/>
    <property type="molecule type" value="Genomic_DNA"/>
</dbReference>
<reference evidence="3" key="1">
    <citation type="journal article" date="2017" name="Genome Biol.">
        <title>Comparative genomics reveals high biological diversity and specific adaptations in the industrially and medically important fungal genus Aspergillus.</title>
        <authorList>
            <person name="de Vries R.P."/>
            <person name="Riley R."/>
            <person name="Wiebenga A."/>
            <person name="Aguilar-Osorio G."/>
            <person name="Amillis S."/>
            <person name="Uchima C.A."/>
            <person name="Anderluh G."/>
            <person name="Asadollahi M."/>
            <person name="Askin M."/>
            <person name="Barry K."/>
            <person name="Battaglia E."/>
            <person name="Bayram O."/>
            <person name="Benocci T."/>
            <person name="Braus-Stromeyer S.A."/>
            <person name="Caldana C."/>
            <person name="Canovas D."/>
            <person name="Cerqueira G.C."/>
            <person name="Chen F."/>
            <person name="Chen W."/>
            <person name="Choi C."/>
            <person name="Clum A."/>
            <person name="Dos Santos R.A."/>
            <person name="Damasio A.R."/>
            <person name="Diallinas G."/>
            <person name="Emri T."/>
            <person name="Fekete E."/>
            <person name="Flipphi M."/>
            <person name="Freyberg S."/>
            <person name="Gallo A."/>
            <person name="Gournas C."/>
            <person name="Habgood R."/>
            <person name="Hainaut M."/>
            <person name="Harispe M.L."/>
            <person name="Henrissat B."/>
            <person name="Hilden K.S."/>
            <person name="Hope R."/>
            <person name="Hossain A."/>
            <person name="Karabika E."/>
            <person name="Karaffa L."/>
            <person name="Karanyi Z."/>
            <person name="Krasevec N."/>
            <person name="Kuo A."/>
            <person name="Kusch H."/>
            <person name="LaButti K."/>
            <person name="Lagendijk E.L."/>
            <person name="Lapidus A."/>
            <person name="Levasseur A."/>
            <person name="Lindquist E."/>
            <person name="Lipzen A."/>
            <person name="Logrieco A.F."/>
            <person name="MacCabe A."/>
            <person name="Maekelae M.R."/>
            <person name="Malavazi I."/>
            <person name="Melin P."/>
            <person name="Meyer V."/>
            <person name="Mielnichuk N."/>
            <person name="Miskei M."/>
            <person name="Molnar A.P."/>
            <person name="Mule G."/>
            <person name="Ngan C.Y."/>
            <person name="Orejas M."/>
            <person name="Orosz E."/>
            <person name="Ouedraogo J.P."/>
            <person name="Overkamp K.M."/>
            <person name="Park H.-S."/>
            <person name="Perrone G."/>
            <person name="Piumi F."/>
            <person name="Punt P.J."/>
            <person name="Ram A.F."/>
            <person name="Ramon A."/>
            <person name="Rauscher S."/>
            <person name="Record E."/>
            <person name="Riano-Pachon D.M."/>
            <person name="Robert V."/>
            <person name="Roehrig J."/>
            <person name="Ruller R."/>
            <person name="Salamov A."/>
            <person name="Salih N.S."/>
            <person name="Samson R.A."/>
            <person name="Sandor E."/>
            <person name="Sanguinetti M."/>
            <person name="Schuetze T."/>
            <person name="Sepcic K."/>
            <person name="Shelest E."/>
            <person name="Sherlock G."/>
            <person name="Sophianopoulou V."/>
            <person name="Squina F.M."/>
            <person name="Sun H."/>
            <person name="Susca A."/>
            <person name="Todd R.B."/>
            <person name="Tsang A."/>
            <person name="Unkles S.E."/>
            <person name="van de Wiele N."/>
            <person name="van Rossen-Uffink D."/>
            <person name="Oliveira J.V."/>
            <person name="Vesth T.C."/>
            <person name="Visser J."/>
            <person name="Yu J.-H."/>
            <person name="Zhou M."/>
            <person name="Andersen M.R."/>
            <person name="Archer D.B."/>
            <person name="Baker S.E."/>
            <person name="Benoit I."/>
            <person name="Brakhage A.A."/>
            <person name="Braus G.H."/>
            <person name="Fischer R."/>
            <person name="Frisvad J.C."/>
            <person name="Goldman G.H."/>
            <person name="Houbraken J."/>
            <person name="Oakley B."/>
            <person name="Pocsi I."/>
            <person name="Scazzocchio C."/>
            <person name="Seiboth B."/>
            <person name="vanKuyk P.A."/>
            <person name="Wortman J."/>
            <person name="Dyer P.S."/>
            <person name="Grigoriev I.V."/>
        </authorList>
    </citation>
    <scope>NUCLEOTIDE SEQUENCE [LARGE SCALE GENOMIC DNA]</scope>
    <source>
        <strain evidence="3">ITEM 5010</strain>
    </source>
</reference>
<evidence type="ECO:0000313" key="2">
    <source>
        <dbReference type="EMBL" id="OOF97932.1"/>
    </source>
</evidence>
<keyword evidence="3" id="KW-1185">Reference proteome</keyword>